<evidence type="ECO:0000313" key="2">
    <source>
        <dbReference type="Proteomes" id="UP001165378"/>
    </source>
</evidence>
<dbReference type="Proteomes" id="UP001165378">
    <property type="component" value="Unassembled WGS sequence"/>
</dbReference>
<reference evidence="1" key="1">
    <citation type="submission" date="2022-01" db="EMBL/GenBank/DDBJ databases">
        <title>Genome-Based Taxonomic Classification of the Phylum Actinobacteria.</title>
        <authorList>
            <person name="Gao Y."/>
        </authorList>
    </citation>
    <scope>NUCLEOTIDE SEQUENCE</scope>
    <source>
        <strain evidence="1">KLBMP 8922</strain>
    </source>
</reference>
<accession>A0AA41PZF9</accession>
<dbReference type="RefSeq" id="WP_235052585.1">
    <property type="nucleotide sequence ID" value="NZ_JAKFHA010000006.1"/>
</dbReference>
<dbReference type="EMBL" id="JAKFHA010000006">
    <property type="protein sequence ID" value="MCF2528427.1"/>
    <property type="molecule type" value="Genomic_DNA"/>
</dbReference>
<gene>
    <name evidence="1" type="ORF">LZ495_14520</name>
</gene>
<organism evidence="1 2">
    <name type="scientific">Yinghuangia soli</name>
    <dbReference type="NCBI Taxonomy" id="2908204"/>
    <lineage>
        <taxon>Bacteria</taxon>
        <taxon>Bacillati</taxon>
        <taxon>Actinomycetota</taxon>
        <taxon>Actinomycetes</taxon>
        <taxon>Kitasatosporales</taxon>
        <taxon>Streptomycetaceae</taxon>
        <taxon>Yinghuangia</taxon>
    </lineage>
</organism>
<protein>
    <submittedName>
        <fullName evidence="1">Uncharacterized protein</fullName>
    </submittedName>
</protein>
<evidence type="ECO:0000313" key="1">
    <source>
        <dbReference type="EMBL" id="MCF2528427.1"/>
    </source>
</evidence>
<dbReference type="AlphaFoldDB" id="A0AA41PZF9"/>
<name>A0AA41PZF9_9ACTN</name>
<proteinExistence type="predicted"/>
<comment type="caution">
    <text evidence="1">The sequence shown here is derived from an EMBL/GenBank/DDBJ whole genome shotgun (WGS) entry which is preliminary data.</text>
</comment>
<keyword evidence="2" id="KW-1185">Reference proteome</keyword>
<sequence>MRTYQALEFDVAEIGDADGFLFQYGGNVLDVGAPFALSFVRQLEQVDADGEFVAFFQVGFAFKFAMDADLKGLQNSHDWWFRGQTQPFDEWLAKVSEDRVWPLVRDRGPSRFDIVYGQV</sequence>